<keyword evidence="1" id="KW-0175">Coiled coil</keyword>
<proteinExistence type="predicted"/>
<gene>
    <name evidence="3" type="ORF">CCMP2556_LOCUS7946</name>
</gene>
<protein>
    <submittedName>
        <fullName evidence="3">Uncharacterized protein</fullName>
    </submittedName>
</protein>
<evidence type="ECO:0000256" key="2">
    <source>
        <dbReference type="SAM" id="MobiDB-lite"/>
    </source>
</evidence>
<organism evidence="3 4">
    <name type="scientific">Durusdinium trenchii</name>
    <dbReference type="NCBI Taxonomy" id="1381693"/>
    <lineage>
        <taxon>Eukaryota</taxon>
        <taxon>Sar</taxon>
        <taxon>Alveolata</taxon>
        <taxon>Dinophyceae</taxon>
        <taxon>Suessiales</taxon>
        <taxon>Symbiodiniaceae</taxon>
        <taxon>Durusdinium</taxon>
    </lineage>
</organism>
<dbReference type="Proteomes" id="UP001642484">
    <property type="component" value="Unassembled WGS sequence"/>
</dbReference>
<evidence type="ECO:0000256" key="1">
    <source>
        <dbReference type="SAM" id="Coils"/>
    </source>
</evidence>
<dbReference type="EMBL" id="CAXAMN010003550">
    <property type="protein sequence ID" value="CAK9005116.1"/>
    <property type="molecule type" value="Genomic_DNA"/>
</dbReference>
<name>A0ABP0IRB4_9DINO</name>
<feature type="coiled-coil region" evidence="1">
    <location>
        <begin position="111"/>
        <end position="139"/>
    </location>
</feature>
<evidence type="ECO:0000313" key="3">
    <source>
        <dbReference type="EMBL" id="CAK9005116.1"/>
    </source>
</evidence>
<accession>A0ABP0IRB4</accession>
<sequence length="454" mass="50302">APGPEATGVDPEAERRFKLSHSIDGSQFAQAPAATCTEEERTFADEVPSVCRVHIRQEILLADYEDDAAETTEAHRRRVEEQQPSQSFQIFHPEAAKALRIQSEALQGLSAADLKAERAQSEEAEREEKADHVAQLQATVLAPIQEGMQSVPDSQVRNSGSDLLRKVNLLDFKAALKKRMLEESSEASLQAAVASMEKAKAANKQIQDQGTAFMEKSRTPRTCCSTTFRPCGHEPMGGAPQTSGGDARPQAHSGYARHVGRLQLLVPLAHAAVTCPGMATLNEMDEEARKLAMLLWALKVHRGELRMFGGVWRRVPEFSPPLPDWAQPKPGALSAKEVDRYRALERSRGGSRFLQITEKHWGSLASLQLVLDEPPEALYNKWIKERMEFYKRVEPCAAPERLELVGKMNHRMRFSTSNNLGAVSDAIWQVILSNEEMKGIRAIQQVAQKVTAAA</sequence>
<comment type="caution">
    <text evidence="3">The sequence shown here is derived from an EMBL/GenBank/DDBJ whole genome shotgun (WGS) entry which is preliminary data.</text>
</comment>
<keyword evidence="4" id="KW-1185">Reference proteome</keyword>
<reference evidence="3 4" key="1">
    <citation type="submission" date="2024-02" db="EMBL/GenBank/DDBJ databases">
        <authorList>
            <person name="Chen Y."/>
            <person name="Shah S."/>
            <person name="Dougan E. K."/>
            <person name="Thang M."/>
            <person name="Chan C."/>
        </authorList>
    </citation>
    <scope>NUCLEOTIDE SEQUENCE [LARGE SCALE GENOMIC DNA]</scope>
</reference>
<feature type="non-terminal residue" evidence="3">
    <location>
        <position position="1"/>
    </location>
</feature>
<evidence type="ECO:0000313" key="4">
    <source>
        <dbReference type="Proteomes" id="UP001642484"/>
    </source>
</evidence>
<feature type="region of interest" description="Disordered" evidence="2">
    <location>
        <begin position="232"/>
        <end position="252"/>
    </location>
</feature>